<comment type="caution">
    <text evidence="1">The sequence shown here is derived from an EMBL/GenBank/DDBJ whole genome shotgun (WGS) entry which is preliminary data.</text>
</comment>
<gene>
    <name evidence="1" type="ORF">FC65_GL001131</name>
</gene>
<protein>
    <submittedName>
        <fullName evidence="1">Uncharacterized protein</fullName>
    </submittedName>
</protein>
<dbReference type="EMBL" id="AZFI01000025">
    <property type="protein sequence ID" value="KRM29903.1"/>
    <property type="molecule type" value="Genomic_DNA"/>
</dbReference>
<dbReference type="Proteomes" id="UP000051217">
    <property type="component" value="Unassembled WGS sequence"/>
</dbReference>
<sequence length="66" mass="7634">MKIFLKKSLHKTFFSDNMITLRKKAVKQFFSHKAISNVGPASSNCYLDNRFAGLLAIIFIKHYIIK</sequence>
<name>A0ABR5PM40_9LACO</name>
<accession>A0ABR5PM40</accession>
<evidence type="ECO:0000313" key="1">
    <source>
        <dbReference type="EMBL" id="KRM29903.1"/>
    </source>
</evidence>
<evidence type="ECO:0000313" key="2">
    <source>
        <dbReference type="Proteomes" id="UP000051217"/>
    </source>
</evidence>
<proteinExistence type="predicted"/>
<keyword evidence="2" id="KW-1185">Reference proteome</keyword>
<reference evidence="1 2" key="1">
    <citation type="journal article" date="2015" name="Genome Announc.">
        <title>Expanding the biotechnology potential of lactobacilli through comparative genomics of 213 strains and associated genera.</title>
        <authorList>
            <person name="Sun Z."/>
            <person name="Harris H.M."/>
            <person name="McCann A."/>
            <person name="Guo C."/>
            <person name="Argimon S."/>
            <person name="Zhang W."/>
            <person name="Yang X."/>
            <person name="Jeffery I.B."/>
            <person name="Cooney J.C."/>
            <person name="Kagawa T.F."/>
            <person name="Liu W."/>
            <person name="Song Y."/>
            <person name="Salvetti E."/>
            <person name="Wrobel A."/>
            <person name="Rasinkangas P."/>
            <person name="Parkhill J."/>
            <person name="Rea M.C."/>
            <person name="O'Sullivan O."/>
            <person name="Ritari J."/>
            <person name="Douillard F.P."/>
            <person name="Paul Ross R."/>
            <person name="Yang R."/>
            <person name="Briner A.E."/>
            <person name="Felis G.E."/>
            <person name="de Vos W.M."/>
            <person name="Barrangou R."/>
            <person name="Klaenhammer T.R."/>
            <person name="Caufield P.W."/>
            <person name="Cui Y."/>
            <person name="Zhang H."/>
            <person name="O'Toole P.W."/>
        </authorList>
    </citation>
    <scope>NUCLEOTIDE SEQUENCE [LARGE SCALE GENOMIC DNA]</scope>
    <source>
        <strain evidence="1 2">DSM 15836</strain>
    </source>
</reference>
<organism evidence="1 2">
    <name type="scientific">Ligilactobacillus acidipiscis DSM 15836</name>
    <dbReference type="NCBI Taxonomy" id="1423716"/>
    <lineage>
        <taxon>Bacteria</taxon>
        <taxon>Bacillati</taxon>
        <taxon>Bacillota</taxon>
        <taxon>Bacilli</taxon>
        <taxon>Lactobacillales</taxon>
        <taxon>Lactobacillaceae</taxon>
        <taxon>Ligilactobacillus</taxon>
    </lineage>
</organism>